<feature type="compositionally biased region" description="Basic and acidic residues" evidence="1">
    <location>
        <begin position="269"/>
        <end position="279"/>
    </location>
</feature>
<keyword evidence="2" id="KW-0732">Signal</keyword>
<feature type="region of interest" description="Disordered" evidence="1">
    <location>
        <begin position="209"/>
        <end position="282"/>
    </location>
</feature>
<feature type="region of interest" description="Disordered" evidence="1">
    <location>
        <begin position="136"/>
        <end position="162"/>
    </location>
</feature>
<feature type="compositionally biased region" description="Basic residues" evidence="1">
    <location>
        <begin position="236"/>
        <end position="248"/>
    </location>
</feature>
<evidence type="ECO:0000313" key="4">
    <source>
        <dbReference type="Proteomes" id="UP000410492"/>
    </source>
</evidence>
<feature type="signal peptide" evidence="2">
    <location>
        <begin position="1"/>
        <end position="23"/>
    </location>
</feature>
<evidence type="ECO:0000313" key="3">
    <source>
        <dbReference type="EMBL" id="VEN63052.1"/>
    </source>
</evidence>
<organism evidence="3 4">
    <name type="scientific">Callosobruchus maculatus</name>
    <name type="common">Southern cowpea weevil</name>
    <name type="synonym">Pulse bruchid</name>
    <dbReference type="NCBI Taxonomy" id="64391"/>
    <lineage>
        <taxon>Eukaryota</taxon>
        <taxon>Metazoa</taxon>
        <taxon>Ecdysozoa</taxon>
        <taxon>Arthropoda</taxon>
        <taxon>Hexapoda</taxon>
        <taxon>Insecta</taxon>
        <taxon>Pterygota</taxon>
        <taxon>Neoptera</taxon>
        <taxon>Endopterygota</taxon>
        <taxon>Coleoptera</taxon>
        <taxon>Polyphaga</taxon>
        <taxon>Cucujiformia</taxon>
        <taxon>Chrysomeloidea</taxon>
        <taxon>Chrysomelidae</taxon>
        <taxon>Bruchinae</taxon>
        <taxon>Bruchini</taxon>
        <taxon>Callosobruchus</taxon>
    </lineage>
</organism>
<feature type="chain" id="PRO_5025056222" evidence="2">
    <location>
        <begin position="24"/>
        <end position="410"/>
    </location>
</feature>
<reference evidence="3 4" key="1">
    <citation type="submission" date="2019-01" db="EMBL/GenBank/DDBJ databases">
        <authorList>
            <person name="Sayadi A."/>
        </authorList>
    </citation>
    <scope>NUCLEOTIDE SEQUENCE [LARGE SCALE GENOMIC DNA]</scope>
</reference>
<name>A0A653DSP1_CALMS</name>
<feature type="compositionally biased region" description="Polar residues" evidence="1">
    <location>
        <begin position="209"/>
        <end position="223"/>
    </location>
</feature>
<proteinExistence type="predicted"/>
<dbReference type="OrthoDB" id="6604460at2759"/>
<dbReference type="EMBL" id="CAACVG010014358">
    <property type="protein sequence ID" value="VEN63052.1"/>
    <property type="molecule type" value="Genomic_DNA"/>
</dbReference>
<sequence length="410" mass="47212">MVSQHPTPFLRAVLLLLAPGAFAYSYPSAIYGTNRYGHTPRRLRAYEAPAYPSYQAPVVAPRYPLSYYKVYPYSDTYTQQDDSYYYPQETASYPLYYPRTSKYEVYQAVLPYYTDTPYGTTYDYDPAAELQDEIQEAEREEREEAQPIGHESFYENDNDNSQDNYADVNAAFLQNLILSQMYQDSLAKDKGQAFNGYSDYEDTYNQVNEKPSYFEPSSTTTGPSDDEDVKELKQLPKQHKNRQLRKQGKAGNDLHWSQKQGKSNRRKQKEQQPDKRSSNDLDYFQVPYSESVVFTDRKAAIKMPPAVAVGGSSTPEPLVQELHGQKEEFQMRPATPVRHPFAAPVLTMLSNRGEAKRRAPSVYDTIKHMLDMEKSLENNKNSELRPSMKKRIITSEDNLTRQLTVLKKAQ</sequence>
<dbReference type="Proteomes" id="UP000410492">
    <property type="component" value="Unassembled WGS sequence"/>
</dbReference>
<accession>A0A653DSP1</accession>
<feature type="compositionally biased region" description="Basic and acidic residues" evidence="1">
    <location>
        <begin position="136"/>
        <end position="145"/>
    </location>
</feature>
<protein>
    <submittedName>
        <fullName evidence="3">Uncharacterized protein</fullName>
    </submittedName>
</protein>
<evidence type="ECO:0000256" key="2">
    <source>
        <dbReference type="SAM" id="SignalP"/>
    </source>
</evidence>
<keyword evidence="4" id="KW-1185">Reference proteome</keyword>
<gene>
    <name evidence="3" type="ORF">CALMAC_LOCUS19998</name>
</gene>
<evidence type="ECO:0000256" key="1">
    <source>
        <dbReference type="SAM" id="MobiDB-lite"/>
    </source>
</evidence>
<dbReference type="AlphaFoldDB" id="A0A653DSP1"/>